<feature type="transmembrane region" description="Helical" evidence="2">
    <location>
        <begin position="105"/>
        <end position="126"/>
    </location>
</feature>
<keyword evidence="3" id="KW-0131">Cell cycle</keyword>
<dbReference type="OrthoDB" id="3789893at2"/>
<feature type="transmembrane region" description="Helical" evidence="2">
    <location>
        <begin position="40"/>
        <end position="60"/>
    </location>
</feature>
<evidence type="ECO:0000256" key="2">
    <source>
        <dbReference type="SAM" id="Phobius"/>
    </source>
</evidence>
<protein>
    <submittedName>
        <fullName evidence="3">Cell division protein FtsQ</fullName>
    </submittedName>
</protein>
<dbReference type="EMBL" id="QXGH01000011">
    <property type="protein sequence ID" value="RHW28029.1"/>
    <property type="molecule type" value="Genomic_DNA"/>
</dbReference>
<keyword evidence="2" id="KW-1133">Transmembrane helix</keyword>
<keyword evidence="2" id="KW-0812">Transmembrane</keyword>
<keyword evidence="3" id="KW-0132">Cell division</keyword>
<feature type="transmembrane region" description="Helical" evidence="2">
    <location>
        <begin position="67"/>
        <end position="85"/>
    </location>
</feature>
<accession>A0A417Y5W8</accession>
<dbReference type="Proteomes" id="UP000283644">
    <property type="component" value="Unassembled WGS sequence"/>
</dbReference>
<keyword evidence="2" id="KW-0472">Membrane</keyword>
<sequence>MLIVREVPRPGVRVSAGLAAAETTAALGIAHTAAGGALPSAGWLLAIAVTAYGASLLVLRGRVPVRVAMPALVGLQVVLHAWLVAITADTGVHPHGSASDPLLGLTWPMLLAHLAAGVVAAVAWALRRRAVDVLLGWSDTPGPEIPHRARVAARAVRPTPPGRSARTLPTRGPPRPLHAAA</sequence>
<feature type="compositionally biased region" description="Pro residues" evidence="1">
    <location>
        <begin position="171"/>
        <end position="181"/>
    </location>
</feature>
<evidence type="ECO:0000256" key="1">
    <source>
        <dbReference type="SAM" id="MobiDB-lite"/>
    </source>
</evidence>
<comment type="caution">
    <text evidence="3">The sequence shown here is derived from an EMBL/GenBank/DDBJ whole genome shotgun (WGS) entry which is preliminary data.</text>
</comment>
<name>A0A417Y5W8_9ACTN</name>
<evidence type="ECO:0000313" key="4">
    <source>
        <dbReference type="Proteomes" id="UP000283644"/>
    </source>
</evidence>
<evidence type="ECO:0000313" key="3">
    <source>
        <dbReference type="EMBL" id="RHW28029.1"/>
    </source>
</evidence>
<dbReference type="RefSeq" id="WP_118924037.1">
    <property type="nucleotide sequence ID" value="NZ_QXGH01000011.1"/>
</dbReference>
<feature type="region of interest" description="Disordered" evidence="1">
    <location>
        <begin position="153"/>
        <end position="181"/>
    </location>
</feature>
<gene>
    <name evidence="3" type="ORF">D0Z08_07040</name>
</gene>
<reference evidence="3 4" key="1">
    <citation type="submission" date="2018-09" db="EMBL/GenBank/DDBJ databases">
        <title>Genome sequencing of Nocardioides immobilis CCTCC AB 2017083 for comparison to Nocardioides silvaticus.</title>
        <authorList>
            <person name="Li C."/>
            <person name="Wang G."/>
        </authorList>
    </citation>
    <scope>NUCLEOTIDE SEQUENCE [LARGE SCALE GENOMIC DNA]</scope>
    <source>
        <strain evidence="3 4">CCTCC AB 2017083</strain>
    </source>
</reference>
<dbReference type="GO" id="GO:0051301">
    <property type="term" value="P:cell division"/>
    <property type="evidence" value="ECO:0007669"/>
    <property type="project" value="UniProtKB-KW"/>
</dbReference>
<organism evidence="3 4">
    <name type="scientific">Nocardioides immobilis</name>
    <dbReference type="NCBI Taxonomy" id="2049295"/>
    <lineage>
        <taxon>Bacteria</taxon>
        <taxon>Bacillati</taxon>
        <taxon>Actinomycetota</taxon>
        <taxon>Actinomycetes</taxon>
        <taxon>Propionibacteriales</taxon>
        <taxon>Nocardioidaceae</taxon>
        <taxon>Nocardioides</taxon>
    </lineage>
</organism>
<keyword evidence="4" id="KW-1185">Reference proteome</keyword>
<dbReference type="AlphaFoldDB" id="A0A417Y5W8"/>
<proteinExistence type="predicted"/>